<gene>
    <name evidence="11" type="primary">SRR6960803_2_4</name>
</gene>
<keyword evidence="4" id="KW-0548">Nucleotidyltransferase</keyword>
<dbReference type="GO" id="GO:0039694">
    <property type="term" value="P:viral RNA genome replication"/>
    <property type="evidence" value="ECO:0007669"/>
    <property type="project" value="InterPro"/>
</dbReference>
<organism evidence="11 12">
    <name type="scientific">ssRNA phage SRR6960803_2</name>
    <dbReference type="NCBI Taxonomy" id="2786618"/>
    <lineage>
        <taxon>Viruses</taxon>
        <taxon>Riboviria</taxon>
        <taxon>Orthornavirae</taxon>
        <taxon>Lenarviricota</taxon>
        <taxon>Leviviricetes</taxon>
        <taxon>Norzivirales</taxon>
        <taxon>Atkinsviridae</taxon>
        <taxon>Pihngevirus</taxon>
        <taxon>Pihngevirus limenecus</taxon>
        <taxon>Shopitevirus limenecus</taxon>
    </lineage>
</organism>
<keyword evidence="9" id="KW-0479">Metal-binding</keyword>
<dbReference type="EC" id="2.7.7.48" evidence="1"/>
<dbReference type="GeneID" id="80397858"/>
<dbReference type="InterPro" id="IPR007096">
    <property type="entry name" value="RNA-dir_Rpol_cat_phage"/>
</dbReference>
<evidence type="ECO:0000256" key="9">
    <source>
        <dbReference type="PIRSR" id="PIRSR605093-1"/>
    </source>
</evidence>
<dbReference type="GO" id="GO:0003968">
    <property type="term" value="F:RNA-directed RNA polymerase activity"/>
    <property type="evidence" value="ECO:0007669"/>
    <property type="project" value="UniProtKB-KW"/>
</dbReference>
<name>A0A8S5L062_9VIRU</name>
<comment type="cofactor">
    <cofactor evidence="9">
        <name>Mg(2+)</name>
        <dbReference type="ChEBI" id="CHEBI:18420"/>
    </cofactor>
    <text evidence="9">Binds 2 Mg(2+) per subunit.</text>
</comment>
<dbReference type="Proteomes" id="UP000679415">
    <property type="component" value="Segment"/>
</dbReference>
<feature type="binding site" evidence="9">
    <location>
        <position position="354"/>
    </location>
    <ligand>
        <name>Mg(2+)</name>
        <dbReference type="ChEBI" id="CHEBI:18420"/>
        <label>2</label>
    </ligand>
</feature>
<evidence type="ECO:0000256" key="7">
    <source>
        <dbReference type="ARBA" id="ARBA00030248"/>
    </source>
</evidence>
<keyword evidence="2 11" id="KW-0696">RNA-directed RNA polymerase</keyword>
<evidence type="ECO:0000256" key="2">
    <source>
        <dbReference type="ARBA" id="ARBA00022484"/>
    </source>
</evidence>
<dbReference type="KEGG" id="vg:80397858"/>
<comment type="catalytic activity">
    <reaction evidence="8">
        <text>RNA(n) + a ribonucleoside 5'-triphosphate = RNA(n+1) + diphosphate</text>
        <dbReference type="Rhea" id="RHEA:21248"/>
        <dbReference type="Rhea" id="RHEA-COMP:14527"/>
        <dbReference type="Rhea" id="RHEA-COMP:17342"/>
        <dbReference type="ChEBI" id="CHEBI:33019"/>
        <dbReference type="ChEBI" id="CHEBI:61557"/>
        <dbReference type="ChEBI" id="CHEBI:140395"/>
        <dbReference type="EC" id="2.7.7.48"/>
    </reaction>
</comment>
<dbReference type="RefSeq" id="YP_010768975.1">
    <property type="nucleotide sequence ID" value="NC_073842.1"/>
</dbReference>
<evidence type="ECO:0000256" key="3">
    <source>
        <dbReference type="ARBA" id="ARBA00022679"/>
    </source>
</evidence>
<evidence type="ECO:0000256" key="5">
    <source>
        <dbReference type="ARBA" id="ARBA00022741"/>
    </source>
</evidence>
<evidence type="ECO:0000256" key="4">
    <source>
        <dbReference type="ARBA" id="ARBA00022695"/>
    </source>
</evidence>
<keyword evidence="3" id="KW-0808">Transferase</keyword>
<dbReference type="GO" id="GO:0046872">
    <property type="term" value="F:metal ion binding"/>
    <property type="evidence" value="ECO:0007669"/>
    <property type="project" value="UniProtKB-KW"/>
</dbReference>
<keyword evidence="9" id="KW-0460">Magnesium</keyword>
<dbReference type="Pfam" id="PF03431">
    <property type="entry name" value="RNA_replicase_B"/>
    <property type="match status" value="1"/>
</dbReference>
<evidence type="ECO:0000256" key="1">
    <source>
        <dbReference type="ARBA" id="ARBA00012494"/>
    </source>
</evidence>
<feature type="binding site" evidence="9">
    <location>
        <position position="261"/>
    </location>
    <ligand>
        <name>Mg(2+)</name>
        <dbReference type="ChEBI" id="CHEBI:18420"/>
        <label>2</label>
    </ligand>
</feature>
<accession>A0A8S5L062</accession>
<keyword evidence="12" id="KW-1185">Reference proteome</keyword>
<evidence type="ECO:0000256" key="6">
    <source>
        <dbReference type="ARBA" id="ARBA00022953"/>
    </source>
</evidence>
<reference evidence="11" key="1">
    <citation type="submission" date="2020-09" db="EMBL/GenBank/DDBJ databases">
        <title>Leviviricetes taxonomy.</title>
        <authorList>
            <person name="Stockdale S.R."/>
            <person name="Callanan J."/>
            <person name="Adriaenssens E.M."/>
            <person name="Kuhn J.H."/>
            <person name="Rumnieks J."/>
            <person name="Shkoporov A."/>
            <person name="Draper L.A."/>
            <person name="Ross P."/>
            <person name="Hill C."/>
        </authorList>
    </citation>
    <scope>NUCLEOTIDE SEQUENCE</scope>
</reference>
<dbReference type="PROSITE" id="PS50522">
    <property type="entry name" value="RDRP_PHAGE"/>
    <property type="match status" value="1"/>
</dbReference>
<feature type="domain" description="RdRp catalytic" evidence="10">
    <location>
        <begin position="246"/>
        <end position="386"/>
    </location>
</feature>
<sequence>MGISPSVLYSHLLADTRNYVTDEVISLIEKNPSIMWPGMSPIEASISSLLSSFFKKLKVKNSEENDKRALEKFLASDIRCRDWTLQLNTSLDEVLWGEFKTALSEFYYPFNGVSSIVPSFGSILDSSSVGPGAAVGARGGDFYTKLFASRLSCTRSDLYEIYRRYIRQWPEWSNAEIIRSLHHGSFDVVAGNRLSFVPKNADISRTICIEPNLNMFYQKGLAIILEKRLRRAYGIDLSIQPSKNRSLAQRFSLDGLGVTLDLSSASDSISRKMLKEALPAGLMSWLEMLRSPCCDIPGKGAHELNMISSMGNGFTFPLETIIFSCIIIAAAKSLSVELDCPRGSLTGNFAVFGDDLAYPTVLHHRVLRLLELAGFQVNGDKTFAEGPFRESCGSDYFNGLNIRGPYIKSLESMQDLYVAINQLNLFSARTGIKLPHTVQRLLSKVDFCPVPVEDDDAAGIKMPYSFVRNVLRTNRNGSVSYSHYVPVQKSIRITENGFMFPRGVKSRIYNPSGLLISFLQRSINSCAIGARHGTLRYKRKPACSPSWDYTPTVQPYWAGSTGQQWNTAVYFNHYG</sequence>
<dbReference type="GO" id="GO:0000166">
    <property type="term" value="F:nucleotide binding"/>
    <property type="evidence" value="ECO:0007669"/>
    <property type="project" value="UniProtKB-KW"/>
</dbReference>
<feature type="binding site" evidence="9">
    <location>
        <position position="355"/>
    </location>
    <ligand>
        <name>Mg(2+)</name>
        <dbReference type="ChEBI" id="CHEBI:18420"/>
        <label>2</label>
    </ligand>
</feature>
<dbReference type="EMBL" id="BK013607">
    <property type="protein sequence ID" value="DAD50717.1"/>
    <property type="molecule type" value="Genomic_RNA"/>
</dbReference>
<keyword evidence="6" id="KW-0693">Viral RNA replication</keyword>
<evidence type="ECO:0000256" key="8">
    <source>
        <dbReference type="ARBA" id="ARBA00048744"/>
    </source>
</evidence>
<evidence type="ECO:0000313" key="12">
    <source>
        <dbReference type="Proteomes" id="UP000679415"/>
    </source>
</evidence>
<evidence type="ECO:0000313" key="11">
    <source>
        <dbReference type="EMBL" id="DAD50717.1"/>
    </source>
</evidence>
<proteinExistence type="predicted"/>
<protein>
    <recommendedName>
        <fullName evidence="1">RNA-directed RNA polymerase</fullName>
        <ecNumber evidence="1">2.7.7.48</ecNumber>
    </recommendedName>
    <alternativeName>
        <fullName evidence="7">RNA replicase beta chain</fullName>
    </alternativeName>
</protein>
<keyword evidence="5" id="KW-0547">Nucleotide-binding</keyword>
<dbReference type="InterPro" id="IPR005093">
    <property type="entry name" value="RNArep_beta"/>
</dbReference>
<evidence type="ECO:0000259" key="10">
    <source>
        <dbReference type="PROSITE" id="PS50522"/>
    </source>
</evidence>